<reference evidence="4" key="1">
    <citation type="submission" date="2020-07" db="EMBL/GenBank/DDBJ databases">
        <authorList>
            <person name="Ferguson B K."/>
        </authorList>
    </citation>
    <scope>NUCLEOTIDE SEQUENCE</scope>
    <source>
        <strain evidence="4">L06</strain>
    </source>
</reference>
<dbReference type="Pfam" id="PF00560">
    <property type="entry name" value="LRR_1"/>
    <property type="match status" value="1"/>
</dbReference>
<name>A0A6V7ILQ9_9HYME</name>
<evidence type="ECO:0000256" key="3">
    <source>
        <dbReference type="ARBA" id="ARBA00022737"/>
    </source>
</evidence>
<protein>
    <submittedName>
        <fullName evidence="4">Uncharacterized protein</fullName>
    </submittedName>
</protein>
<dbReference type="PANTHER" id="PTHR24373:SF275">
    <property type="entry name" value="TIR DOMAIN-CONTAINING PROTEIN"/>
    <property type="match status" value="1"/>
</dbReference>
<organism evidence="4">
    <name type="scientific">Bracon brevicornis</name>
    <dbReference type="NCBI Taxonomy" id="1563983"/>
    <lineage>
        <taxon>Eukaryota</taxon>
        <taxon>Metazoa</taxon>
        <taxon>Ecdysozoa</taxon>
        <taxon>Arthropoda</taxon>
        <taxon>Hexapoda</taxon>
        <taxon>Insecta</taxon>
        <taxon>Pterygota</taxon>
        <taxon>Neoptera</taxon>
        <taxon>Endopterygota</taxon>
        <taxon>Hymenoptera</taxon>
        <taxon>Apocrita</taxon>
        <taxon>Ichneumonoidea</taxon>
        <taxon>Braconidae</taxon>
        <taxon>Braconinae</taxon>
        <taxon>Bracon</taxon>
    </lineage>
</organism>
<evidence type="ECO:0000256" key="1">
    <source>
        <dbReference type="ARBA" id="ARBA00022614"/>
    </source>
</evidence>
<dbReference type="PROSITE" id="PS51450">
    <property type="entry name" value="LRR"/>
    <property type="match status" value="1"/>
</dbReference>
<dbReference type="AlphaFoldDB" id="A0A6V7ILQ9"/>
<proteinExistence type="predicted"/>
<accession>A0A6V7ILQ9</accession>
<dbReference type="PANTHER" id="PTHR24373">
    <property type="entry name" value="SLIT RELATED LEUCINE-RICH REPEAT NEURONAL PROTEIN"/>
    <property type="match status" value="1"/>
</dbReference>
<dbReference type="Pfam" id="PF13855">
    <property type="entry name" value="LRR_8"/>
    <property type="match status" value="1"/>
</dbReference>
<dbReference type="InterPro" id="IPR003591">
    <property type="entry name" value="Leu-rich_rpt_typical-subtyp"/>
</dbReference>
<evidence type="ECO:0000313" key="4">
    <source>
        <dbReference type="EMBL" id="CAD1540257.1"/>
    </source>
</evidence>
<dbReference type="Gene3D" id="3.80.10.10">
    <property type="entry name" value="Ribonuclease Inhibitor"/>
    <property type="match status" value="1"/>
</dbReference>
<dbReference type="EMBL" id="CADCXW020000007">
    <property type="protein sequence ID" value="CAD1540257.1"/>
    <property type="molecule type" value="Genomic_DNA"/>
</dbReference>
<keyword evidence="2" id="KW-0732">Signal</keyword>
<dbReference type="SMART" id="SM00369">
    <property type="entry name" value="LRR_TYP"/>
    <property type="match status" value="3"/>
</dbReference>
<keyword evidence="3" id="KW-0677">Repeat</keyword>
<dbReference type="InterPro" id="IPR050328">
    <property type="entry name" value="Dev_Immune_Receptor"/>
</dbReference>
<gene>
    <name evidence="4" type="ORF">BBRV_LOCUS27902</name>
</gene>
<keyword evidence="1" id="KW-0433">Leucine-rich repeat</keyword>
<dbReference type="SUPFAM" id="SSF52058">
    <property type="entry name" value="L domain-like"/>
    <property type="match status" value="1"/>
</dbReference>
<sequence>MWAKSGHLTRTQNVQPRTNLSIRLLTNVTIDSNAFAGTSTLQTLKLIFGRRLFPDISIYILSLGEDSFSGLSNLRELSITNAVINSTGHPLEPLKNLKRFEWAESRMKEVPMEHLASLPHLEELSLRYNAISTLRSNTFVNLKNLRALDLSSNRIQEFEIGCFNGLENLENLNLSYNRFKLLSNEVWNLPKLKVFIVNDCRKIDKKILEDSAYLSNIEIKCNGYKDAREGWGID</sequence>
<dbReference type="InterPro" id="IPR001611">
    <property type="entry name" value="Leu-rich_rpt"/>
</dbReference>
<dbReference type="InterPro" id="IPR032675">
    <property type="entry name" value="LRR_dom_sf"/>
</dbReference>
<evidence type="ECO:0000256" key="2">
    <source>
        <dbReference type="ARBA" id="ARBA00022729"/>
    </source>
</evidence>